<dbReference type="Proteomes" id="UP000831859">
    <property type="component" value="Chromosome"/>
</dbReference>
<evidence type="ECO:0000313" key="5">
    <source>
        <dbReference type="Proteomes" id="UP000831859"/>
    </source>
</evidence>
<protein>
    <submittedName>
        <fullName evidence="4">Glycosyltransferase</fullName>
        <ecNumber evidence="4">2.4.-.-</ecNumber>
    </submittedName>
</protein>
<dbReference type="EMBL" id="CP093362">
    <property type="protein sequence ID" value="UQS84936.1"/>
    <property type="molecule type" value="Genomic_DNA"/>
</dbReference>
<dbReference type="Gene3D" id="3.40.50.2000">
    <property type="entry name" value="Glycogen Phosphorylase B"/>
    <property type="match status" value="3"/>
</dbReference>
<dbReference type="PANTHER" id="PTHR12526">
    <property type="entry name" value="GLYCOSYLTRANSFERASE"/>
    <property type="match status" value="1"/>
</dbReference>
<name>A0ABY4PHJ6_9LACO</name>
<dbReference type="RefSeq" id="WP_249510916.1">
    <property type="nucleotide sequence ID" value="NZ_CP093362.1"/>
</dbReference>
<organism evidence="4 5">
    <name type="scientific">Apilactobacillus apisilvae</name>
    <dbReference type="NCBI Taxonomy" id="2923364"/>
    <lineage>
        <taxon>Bacteria</taxon>
        <taxon>Bacillati</taxon>
        <taxon>Bacillota</taxon>
        <taxon>Bacilli</taxon>
        <taxon>Lactobacillales</taxon>
        <taxon>Lactobacillaceae</taxon>
        <taxon>Apilactobacillus</taxon>
    </lineage>
</organism>
<reference evidence="4 5" key="1">
    <citation type="journal article" date="2022" name="Int. J. Syst. Evol. Microbiol.">
        <title>Apilactobacillus apisilvae sp. nov., Nicolia spurrieriana gen. nov. sp. nov., Bombilactobacillus folatiphilus sp. nov. and Bombilactobacillus thymidiniphilus sp. nov., four new lactic acid bacterial isolates from stingless bees Tetragonula carbonaria and Austroplebeia australis.</title>
        <authorList>
            <person name="Oliphant S.A."/>
            <person name="Watson-Haigh N.S."/>
            <person name="Sumby K.M."/>
            <person name="Gardner J."/>
            <person name="Groom S."/>
            <person name="Jiranek V."/>
        </authorList>
    </citation>
    <scope>NUCLEOTIDE SEQUENCE [LARGE SCALE GENOMIC DNA]</scope>
    <source>
        <strain evidence="4 5">SG5_A10</strain>
    </source>
</reference>
<dbReference type="Pfam" id="PF00534">
    <property type="entry name" value="Glycos_transf_1"/>
    <property type="match status" value="1"/>
</dbReference>
<gene>
    <name evidence="4" type="ORF">MOO46_06750</name>
</gene>
<feature type="domain" description="Glycosyl transferase family 1" evidence="3">
    <location>
        <begin position="325"/>
        <end position="486"/>
    </location>
</feature>
<evidence type="ECO:0000256" key="1">
    <source>
        <dbReference type="ARBA" id="ARBA00022676"/>
    </source>
</evidence>
<sequence>MYYFLNESLPVNGSGIEHAEVKRLNLFKNFGVKAKIITRNFDRLAHSTLSLYGLKDSDYLNMFDYFAGTTHYRPRIVTVESLKIPDIYTMNPVKDGYEVFDHERKVMRIYLFQNEKQLDSVEYFNADNHTTKQDFYDYRGFNSLTKFFDTADGHLVYEQFHRPDGSNYYEVSYEKSPNNLVATNLQLINFNGADYSLMNMNQLFTMMLDDVNTIDGKEPSTFISDRSNITNVPMIDMKTNAKKIEHFHSIHFRDYWDPMNSPLTYPSIKNNELLSRTDLVIVTSEQQKNDMKKRLKTKVPIEAIPAGSIPNRLLKTKHIDIGQREQGKIIAVARLFYEKRLDDTIKAFNMAYQKNSNLTLDIYGYGDSRDNYKEEKMLKNLVNSLNLQSVVKFMGYTRNIDEVYNNAQLMIVSSRFEAGPLSIVEGQAHGVPAIAYNINYGPAYLINNHHSGLIVPDGDMNALASGITNYFNDQNQQIKMNEAAYENAKRFSQENVWKIWQKYVVK</sequence>
<keyword evidence="2 4" id="KW-0808">Transferase</keyword>
<dbReference type="GO" id="GO:0016757">
    <property type="term" value="F:glycosyltransferase activity"/>
    <property type="evidence" value="ECO:0007669"/>
    <property type="project" value="UniProtKB-KW"/>
</dbReference>
<dbReference type="EC" id="2.4.-.-" evidence="4"/>
<keyword evidence="5" id="KW-1185">Reference proteome</keyword>
<dbReference type="SUPFAM" id="SSF53756">
    <property type="entry name" value="UDP-Glycosyltransferase/glycogen phosphorylase"/>
    <property type="match status" value="1"/>
</dbReference>
<dbReference type="PANTHER" id="PTHR12526:SF629">
    <property type="entry name" value="TEICHURONIC ACID BIOSYNTHESIS GLYCOSYLTRANSFERASE TUAH-RELATED"/>
    <property type="match status" value="1"/>
</dbReference>
<evidence type="ECO:0000313" key="4">
    <source>
        <dbReference type="EMBL" id="UQS84936.1"/>
    </source>
</evidence>
<dbReference type="InterPro" id="IPR001296">
    <property type="entry name" value="Glyco_trans_1"/>
</dbReference>
<proteinExistence type="predicted"/>
<accession>A0ABY4PHJ6</accession>
<keyword evidence="1 4" id="KW-0328">Glycosyltransferase</keyword>
<evidence type="ECO:0000256" key="2">
    <source>
        <dbReference type="ARBA" id="ARBA00022679"/>
    </source>
</evidence>
<evidence type="ECO:0000259" key="3">
    <source>
        <dbReference type="Pfam" id="PF00534"/>
    </source>
</evidence>